<dbReference type="InterPro" id="IPR029017">
    <property type="entry name" value="Enolase-like_N"/>
</dbReference>
<proteinExistence type="predicted"/>
<dbReference type="SUPFAM" id="SSF51604">
    <property type="entry name" value="Enolase C-terminal domain-like"/>
    <property type="match status" value="1"/>
</dbReference>
<dbReference type="InterPro" id="IPR029065">
    <property type="entry name" value="Enolase_C-like"/>
</dbReference>
<accession>A0A2U1CS80</accession>
<dbReference type="PANTHER" id="PTHR13794">
    <property type="entry name" value="ENOLASE SUPERFAMILY, MANDELATE RACEMASE"/>
    <property type="match status" value="1"/>
</dbReference>
<evidence type="ECO:0000313" key="6">
    <source>
        <dbReference type="Proteomes" id="UP000246145"/>
    </source>
</evidence>
<dbReference type="AlphaFoldDB" id="A0A2U1CS80"/>
<dbReference type="GO" id="GO:0000287">
    <property type="term" value="F:magnesium ion binding"/>
    <property type="evidence" value="ECO:0007669"/>
    <property type="project" value="TreeGrafter"/>
</dbReference>
<dbReference type="Pfam" id="PF02746">
    <property type="entry name" value="MR_MLE_N"/>
    <property type="match status" value="1"/>
</dbReference>
<organism evidence="5 6">
    <name type="scientific">Pusillimonas noertemannii</name>
    <dbReference type="NCBI Taxonomy" id="305977"/>
    <lineage>
        <taxon>Bacteria</taxon>
        <taxon>Pseudomonadati</taxon>
        <taxon>Pseudomonadota</taxon>
        <taxon>Betaproteobacteria</taxon>
        <taxon>Burkholderiales</taxon>
        <taxon>Alcaligenaceae</taxon>
        <taxon>Pusillimonas</taxon>
    </lineage>
</organism>
<evidence type="ECO:0000259" key="4">
    <source>
        <dbReference type="SMART" id="SM00922"/>
    </source>
</evidence>
<comment type="caution">
    <text evidence="5">The sequence shown here is derived from an EMBL/GenBank/DDBJ whole genome shotgun (WGS) entry which is preliminary data.</text>
</comment>
<dbReference type="SMART" id="SM00922">
    <property type="entry name" value="MR_MLE"/>
    <property type="match status" value="1"/>
</dbReference>
<evidence type="ECO:0000256" key="1">
    <source>
        <dbReference type="ARBA" id="ARBA00001946"/>
    </source>
</evidence>
<dbReference type="EMBL" id="QEKO01000001">
    <property type="protein sequence ID" value="PVY68760.1"/>
    <property type="molecule type" value="Genomic_DNA"/>
</dbReference>
<protein>
    <submittedName>
        <fullName evidence="5">L-alanine-DL-glutamate epimerase-like enolase superfamily enzyme</fullName>
    </submittedName>
</protein>
<evidence type="ECO:0000256" key="3">
    <source>
        <dbReference type="ARBA" id="ARBA00022842"/>
    </source>
</evidence>
<dbReference type="GO" id="GO:0016052">
    <property type="term" value="P:carbohydrate catabolic process"/>
    <property type="evidence" value="ECO:0007669"/>
    <property type="project" value="TreeGrafter"/>
</dbReference>
<keyword evidence="2" id="KW-0479">Metal-binding</keyword>
<evidence type="ECO:0000256" key="2">
    <source>
        <dbReference type="ARBA" id="ARBA00022723"/>
    </source>
</evidence>
<dbReference type="InterPro" id="IPR036849">
    <property type="entry name" value="Enolase-like_C_sf"/>
</dbReference>
<dbReference type="Proteomes" id="UP000246145">
    <property type="component" value="Unassembled WGS sequence"/>
</dbReference>
<dbReference type="RefSeq" id="WP_116517779.1">
    <property type="nucleotide sequence ID" value="NZ_JACCEX010000001.1"/>
</dbReference>
<gene>
    <name evidence="5" type="ORF">C7440_1171</name>
</gene>
<name>A0A2U1CS80_9BURK</name>
<dbReference type="PANTHER" id="PTHR13794:SF58">
    <property type="entry name" value="MITOCHONDRIAL ENOLASE SUPERFAMILY MEMBER 1"/>
    <property type="match status" value="1"/>
</dbReference>
<sequence>MAHIASIRIQLIEKKFARPIGGSGVTGVDIITATLRDADGAEGLGFSYVIGGGGGPVAQLAQAQAARFLEGTALRKPPDHWTEIQKSFNRTGDGPNILALAALDVALWDLTAKLKDEPLARTMGGDILPVPLYASGGFSATDEPEKTADLATSYIEAGYAGVKPRINAGNGDEAVLNAVRNAIGTNARLMADANEKGNFEAASRLLALGAEYGLSFIEEPLPSADILGYRRLAAQKSGTPIALGEHLQGLDRFSVYLDDGITAFIQPDLAMAGGLTPCLEVARMAALKGVTVAPHFLPGLFVQLSGTFEGRLLLEEFPIMEDAFEGWPERAPDGTLQPRACPGHGLLLKARSA</sequence>
<reference evidence="5 6" key="1">
    <citation type="submission" date="2018-04" db="EMBL/GenBank/DDBJ databases">
        <title>Genomic Encyclopedia of Type Strains, Phase IV (KMG-IV): sequencing the most valuable type-strain genomes for metagenomic binning, comparative biology and taxonomic classification.</title>
        <authorList>
            <person name="Goeker M."/>
        </authorList>
    </citation>
    <scope>NUCLEOTIDE SEQUENCE [LARGE SCALE GENOMIC DNA]</scope>
    <source>
        <strain evidence="5 6">DSM 10065</strain>
    </source>
</reference>
<dbReference type="OrthoDB" id="8609034at2"/>
<dbReference type="STRING" id="1231391.GCA_000308195_02160"/>
<dbReference type="GO" id="GO:0016836">
    <property type="term" value="F:hydro-lyase activity"/>
    <property type="evidence" value="ECO:0007669"/>
    <property type="project" value="TreeGrafter"/>
</dbReference>
<keyword evidence="6" id="KW-1185">Reference proteome</keyword>
<dbReference type="SUPFAM" id="SSF54826">
    <property type="entry name" value="Enolase N-terminal domain-like"/>
    <property type="match status" value="1"/>
</dbReference>
<dbReference type="InterPro" id="IPR046945">
    <property type="entry name" value="RHMD-like"/>
</dbReference>
<keyword evidence="3" id="KW-0460">Magnesium</keyword>
<dbReference type="Pfam" id="PF13378">
    <property type="entry name" value="MR_MLE_C"/>
    <property type="match status" value="1"/>
</dbReference>
<feature type="domain" description="Mandelate racemase/muconate lactonizing enzyme C-terminal" evidence="4">
    <location>
        <begin position="144"/>
        <end position="240"/>
    </location>
</feature>
<comment type="cofactor">
    <cofactor evidence="1">
        <name>Mg(2+)</name>
        <dbReference type="ChEBI" id="CHEBI:18420"/>
    </cofactor>
</comment>
<evidence type="ECO:0000313" key="5">
    <source>
        <dbReference type="EMBL" id="PVY68760.1"/>
    </source>
</evidence>
<dbReference type="SFLD" id="SFLDS00001">
    <property type="entry name" value="Enolase"/>
    <property type="match status" value="1"/>
</dbReference>
<dbReference type="InterPro" id="IPR013342">
    <property type="entry name" value="Mandelate_racemase_C"/>
</dbReference>
<dbReference type="InterPro" id="IPR013341">
    <property type="entry name" value="Mandelate_racemase_N_dom"/>
</dbReference>
<dbReference type="Gene3D" id="3.20.20.120">
    <property type="entry name" value="Enolase-like C-terminal domain"/>
    <property type="match status" value="1"/>
</dbReference>
<dbReference type="Gene3D" id="3.30.390.10">
    <property type="entry name" value="Enolase-like, N-terminal domain"/>
    <property type="match status" value="1"/>
</dbReference>